<dbReference type="InterPro" id="IPR043592">
    <property type="entry name" value="FMNL_animal"/>
</dbReference>
<proteinExistence type="predicted"/>
<feature type="compositionally biased region" description="Polar residues" evidence="2">
    <location>
        <begin position="718"/>
        <end position="749"/>
    </location>
</feature>
<feature type="region of interest" description="Disordered" evidence="2">
    <location>
        <begin position="942"/>
        <end position="991"/>
    </location>
</feature>
<dbReference type="InterPro" id="IPR017896">
    <property type="entry name" value="4Fe4S_Fe-S-bd"/>
</dbReference>
<feature type="compositionally biased region" description="Low complexity" evidence="2">
    <location>
        <begin position="145"/>
        <end position="158"/>
    </location>
</feature>
<feature type="region of interest" description="Disordered" evidence="2">
    <location>
        <begin position="905"/>
        <end position="927"/>
    </location>
</feature>
<dbReference type="Proteomes" id="UP000002358">
    <property type="component" value="Chromosome 1"/>
</dbReference>
<reference evidence="5" key="1">
    <citation type="submission" date="2021-01" db="UniProtKB">
        <authorList>
            <consortium name="EnsemblMetazoa"/>
        </authorList>
    </citation>
    <scope>IDENTIFICATION</scope>
</reference>
<dbReference type="RefSeq" id="XP_031778039.1">
    <property type="nucleotide sequence ID" value="XM_031922179.2"/>
</dbReference>
<dbReference type="EnsemblMetazoa" id="XM_031922179">
    <property type="protein sequence ID" value="XP_031778039"/>
    <property type="gene ID" value="LOC100123986"/>
</dbReference>
<dbReference type="InterPro" id="IPR011989">
    <property type="entry name" value="ARM-like"/>
</dbReference>
<dbReference type="OrthoDB" id="6427809at2759"/>
<dbReference type="GO" id="GO:0005829">
    <property type="term" value="C:cytosol"/>
    <property type="evidence" value="ECO:0007669"/>
    <property type="project" value="TreeGrafter"/>
</dbReference>
<dbReference type="PROSITE" id="PS51232">
    <property type="entry name" value="GBD_FH3"/>
    <property type="match status" value="1"/>
</dbReference>
<feature type="domain" description="GBD/FH3" evidence="3">
    <location>
        <begin position="101"/>
        <end position="491"/>
    </location>
</feature>
<evidence type="ECO:0000259" key="4">
    <source>
        <dbReference type="PROSITE" id="PS51379"/>
    </source>
</evidence>
<feature type="region of interest" description="Disordered" evidence="2">
    <location>
        <begin position="95"/>
        <end position="115"/>
    </location>
</feature>
<dbReference type="EnsemblMetazoa" id="XM_032596981">
    <property type="protein sequence ID" value="XP_032452872"/>
    <property type="gene ID" value="LOC100123986"/>
</dbReference>
<dbReference type="SMART" id="SM01140">
    <property type="entry name" value="Drf_GBD"/>
    <property type="match status" value="1"/>
</dbReference>
<dbReference type="GO" id="GO:0030866">
    <property type="term" value="P:cortical actin cytoskeleton organization"/>
    <property type="evidence" value="ECO:0007669"/>
    <property type="project" value="TreeGrafter"/>
</dbReference>
<feature type="domain" description="4Fe-4S ferredoxin-type" evidence="4">
    <location>
        <begin position="238"/>
        <end position="267"/>
    </location>
</feature>
<feature type="compositionally biased region" description="Polar residues" evidence="2">
    <location>
        <begin position="818"/>
        <end position="848"/>
    </location>
</feature>
<dbReference type="GO" id="GO:0016477">
    <property type="term" value="P:cell migration"/>
    <property type="evidence" value="ECO:0007669"/>
    <property type="project" value="TreeGrafter"/>
</dbReference>
<dbReference type="InterPro" id="IPR014768">
    <property type="entry name" value="GBD/FH3_dom"/>
</dbReference>
<feature type="region of interest" description="Disordered" evidence="2">
    <location>
        <begin position="544"/>
        <end position="572"/>
    </location>
</feature>
<dbReference type="EnsemblMetazoa" id="XM_031922181">
    <property type="protein sequence ID" value="XP_031778041"/>
    <property type="gene ID" value="LOC100123986"/>
</dbReference>
<feature type="compositionally biased region" description="Basic and acidic residues" evidence="2">
    <location>
        <begin position="808"/>
        <end position="817"/>
    </location>
</feature>
<dbReference type="RefSeq" id="XP_031778042.1">
    <property type="nucleotide sequence ID" value="XM_031922182.2"/>
</dbReference>
<dbReference type="PROSITE" id="PS51379">
    <property type="entry name" value="4FE4S_FER_2"/>
    <property type="match status" value="1"/>
</dbReference>
<dbReference type="InterPro" id="IPR010472">
    <property type="entry name" value="FH3_dom"/>
</dbReference>
<dbReference type="GO" id="GO:0031267">
    <property type="term" value="F:small GTPase binding"/>
    <property type="evidence" value="ECO:0007669"/>
    <property type="project" value="InterPro"/>
</dbReference>
<dbReference type="InParanoid" id="A0A7M7PYF1"/>
<evidence type="ECO:0000259" key="3">
    <source>
        <dbReference type="PROSITE" id="PS51232"/>
    </source>
</evidence>
<dbReference type="PANTHER" id="PTHR45857">
    <property type="entry name" value="FORMIN-LIKE PROTEIN"/>
    <property type="match status" value="1"/>
</dbReference>
<evidence type="ECO:0000256" key="2">
    <source>
        <dbReference type="SAM" id="MobiDB-lite"/>
    </source>
</evidence>
<evidence type="ECO:0008006" key="7">
    <source>
        <dbReference type="Google" id="ProtNLM"/>
    </source>
</evidence>
<feature type="compositionally biased region" description="Basic and acidic residues" evidence="2">
    <location>
        <begin position="447"/>
        <end position="462"/>
    </location>
</feature>
<dbReference type="InterPro" id="IPR016024">
    <property type="entry name" value="ARM-type_fold"/>
</dbReference>
<evidence type="ECO:0000313" key="6">
    <source>
        <dbReference type="Proteomes" id="UP000002358"/>
    </source>
</evidence>
<dbReference type="GeneID" id="100123986"/>
<sequence length="991" mass="109528">MGNSRSQHSQQPAGRSLCLLYLIRRSWKIVSLTAAAAASARSRRAKGAADDTDDCATDLSTASRCSGCKGCGYHQELNFDSESDMAPNAEEDLLVSMPRGGAPHSAKERLRPPTYNPEDYAIALRRWGRRALGGQPDNGQNTLPSTCTSSSSGYASATGNGGGGGGGEMTLRQFTSVSELLNKLKADLRLAFPSFVQEFCSPPAEGISLLLETLRGVQLSQSAPPSATGPQTRRPRARRAALDELGCVECLAVCTERCPDAPRILAQAHPGLLALAVCLTSSLNRSRVLALQLLTRVCQTTGGHGAVSEAVSTLRLRYAEGGRFRFLAGALLATKAALPLRVAGLSFLNTFLSTAPRSQTRLYIQAEACEAGLEPRVIQDWLKYADEEDEEQEPLRALLREEVRKWSRHCVDVDALQGRARRAEETCRLLSKKVSALQRQLQQMQLERRNEYNGRGQREEKSAGGGDGRVAEKKLSSSAEDEGISFSERSSSPEDPQPAVGSRRQPNNNNTTNLTDVDQETTIDDVIEELRTIVKDAEDELHDWNQLQSSSPKPPALPPKTIGAKSMSQPSKARECLRSTEEVARQDRGSLKILVPAVQNGNIETEEEDNESAIVPAIIHPQPPRRTPTFLAQPVLGLTQQERLVEVCVDSEEELLLMEDDADSLLSASRLKAQAGACVRREESLPSFRRRRSLGSSLADFETTETILESRRKDAVIKTSNTAPHPQRNQNSNSLNSKQYNSKCANTVQRRTERRKYLRRCQSQEHMDNQQHQQETSTSSRGVIEQIRKFESMNSFDERRSLPNLDSSRLRRSESFHQTRQHNATTNDSRNYYGSKDYSTSSRGGSDSGLTYNALASSKSLDKIDEGLDSLVDIVVSRRQLSCERQRRPPLDIIDDRKYTSFLDTRRDRNDYGGRQQQQPSDSRIFAGRPAHDVLAFGKNRFNAGKYSGNSHPPPPQPQYVQKSSHRHSTTNGSAAPHQRGKVTDMVSGLY</sequence>
<feature type="region of interest" description="Disordered" evidence="2">
    <location>
        <begin position="712"/>
        <end position="848"/>
    </location>
</feature>
<dbReference type="AlphaFoldDB" id="A0A7M7PYF1"/>
<feature type="region of interest" description="Disordered" evidence="2">
    <location>
        <begin position="131"/>
        <end position="167"/>
    </location>
</feature>
<accession>A0A7M7PYF1</accession>
<feature type="compositionally biased region" description="Polar residues" evidence="2">
    <location>
        <begin position="770"/>
        <end position="781"/>
    </location>
</feature>
<dbReference type="RefSeq" id="XP_031778041.1">
    <property type="nucleotide sequence ID" value="XM_031922181.2"/>
</dbReference>
<dbReference type="PANTHER" id="PTHR45857:SF9">
    <property type="entry name" value="MULTIPLE WING HAIRS, ISOFORM C"/>
    <property type="match status" value="1"/>
</dbReference>
<dbReference type="EnsemblMetazoa" id="XM_031922182">
    <property type="protein sequence ID" value="XP_031778042"/>
    <property type="gene ID" value="LOC100123986"/>
</dbReference>
<dbReference type="InterPro" id="IPR010473">
    <property type="entry name" value="GTPase-bd"/>
</dbReference>
<dbReference type="SMART" id="SM01139">
    <property type="entry name" value="Drf_FH3"/>
    <property type="match status" value="1"/>
</dbReference>
<dbReference type="RefSeq" id="XP_032452872.1">
    <property type="nucleotide sequence ID" value="XM_032596981.1"/>
</dbReference>
<feature type="compositionally biased region" description="Basic and acidic residues" evidence="2">
    <location>
        <begin position="786"/>
        <end position="801"/>
    </location>
</feature>
<keyword evidence="1" id="KW-0175">Coiled coil</keyword>
<dbReference type="Gene3D" id="1.25.10.10">
    <property type="entry name" value="Leucine-rich Repeat Variant"/>
    <property type="match status" value="1"/>
</dbReference>
<dbReference type="CTD" id="38131"/>
<evidence type="ECO:0000256" key="1">
    <source>
        <dbReference type="SAM" id="Coils"/>
    </source>
</evidence>
<protein>
    <recommendedName>
        <fullName evidence="7">GBD/FH3 domain-containing protein</fullName>
    </recommendedName>
</protein>
<organism evidence="5 6">
    <name type="scientific">Nasonia vitripennis</name>
    <name type="common">Parasitic wasp</name>
    <dbReference type="NCBI Taxonomy" id="7425"/>
    <lineage>
        <taxon>Eukaryota</taxon>
        <taxon>Metazoa</taxon>
        <taxon>Ecdysozoa</taxon>
        <taxon>Arthropoda</taxon>
        <taxon>Hexapoda</taxon>
        <taxon>Insecta</taxon>
        <taxon>Pterygota</taxon>
        <taxon>Neoptera</taxon>
        <taxon>Endopterygota</taxon>
        <taxon>Hymenoptera</taxon>
        <taxon>Apocrita</taxon>
        <taxon>Proctotrupomorpha</taxon>
        <taxon>Chalcidoidea</taxon>
        <taxon>Pteromalidae</taxon>
        <taxon>Pteromalinae</taxon>
        <taxon>Nasonia</taxon>
    </lineage>
</organism>
<dbReference type="SUPFAM" id="SSF48371">
    <property type="entry name" value="ARM repeat"/>
    <property type="match status" value="1"/>
</dbReference>
<dbReference type="EnsemblMetazoa" id="XM_031922183">
    <property type="protein sequence ID" value="XP_031778043"/>
    <property type="gene ID" value="LOC100123986"/>
</dbReference>
<dbReference type="GO" id="GO:0008360">
    <property type="term" value="P:regulation of cell shape"/>
    <property type="evidence" value="ECO:0007669"/>
    <property type="project" value="TreeGrafter"/>
</dbReference>
<feature type="region of interest" description="Disordered" evidence="2">
    <location>
        <begin position="447"/>
        <end position="522"/>
    </location>
</feature>
<feature type="coiled-coil region" evidence="1">
    <location>
        <begin position="413"/>
        <end position="447"/>
    </location>
</feature>
<dbReference type="RefSeq" id="XP_031778043.1">
    <property type="nucleotide sequence ID" value="XM_031922183.2"/>
</dbReference>
<name>A0A7M7PYF1_NASVI</name>
<evidence type="ECO:0000313" key="5">
    <source>
        <dbReference type="EnsemblMetazoa" id="XP_031778039"/>
    </source>
</evidence>
<keyword evidence="6" id="KW-1185">Reference proteome</keyword>
<dbReference type="GO" id="GO:0051015">
    <property type="term" value="F:actin filament binding"/>
    <property type="evidence" value="ECO:0007669"/>
    <property type="project" value="TreeGrafter"/>
</dbReference>